<dbReference type="InterPro" id="IPR045279">
    <property type="entry name" value="ARR-like"/>
</dbReference>
<name>A0ABS8WVD9_DATST</name>
<sequence>MGESVMASEGGGGGGDDQCLPKMVLRVLLVEADDCTRQIIAALLRKCSYRVAAVPDGLKAWETLKERPHNIDLVLTEVELPSISGYALLTLIVEHDMCKNIPVIMMSSKDSISTVLKCMVKGASDFLIKPVRKNELRNLWMHVWRRKIQSARSHPQNKVVENQKTIAVCENDTASNYSSDNLASVQRGNDKGCEAQGITDIRHRDASNMCNDEKHEECVERVERSFMPKSKPLANMTSSGMGISSSTAPDSSVAIGSEEGTLCAEPRVTTNELQQGYYSENMCTADEVDCQLNELYSAPYTEAIDLMGNFETHLADNDGHSHDSREKSNLASRLELSLRTFNPSCLNDEASWEQSMISHSKVSAFAKYENNKTSQPLFSGLASSAPLKGGFSASTWHGDTSLTESQENETALVMHQPGNCKVAISGTQVSLIPVDSVRFGSMDASYTHINASLSNTQSSSQQVQSPRSHSLLPTSSLTYSTSEVQNLERYKQPSDDTTVHFEDNAEGDNRNLVTVEKARYCSSTCGSSDLGSGVTNKLSSSNCGSISNEATESSFPVASPERAPASESANYNDILLHDRTRSENHSTSQREAALMKFRLKRKDRCYEKKVRYESRKRLAEQRPRVKGQFVRQLQNETQALKDKDEMQIAH</sequence>
<keyword evidence="14" id="KW-1185">Reference proteome</keyword>
<dbReference type="PANTHER" id="PTHR43874">
    <property type="entry name" value="TWO-COMPONENT RESPONSE REGULATOR"/>
    <property type="match status" value="1"/>
</dbReference>
<evidence type="ECO:0000259" key="12">
    <source>
        <dbReference type="PROSITE" id="PS51017"/>
    </source>
</evidence>
<dbReference type="SUPFAM" id="SSF52172">
    <property type="entry name" value="CheY-like"/>
    <property type="match status" value="1"/>
</dbReference>
<accession>A0ABS8WVD9</accession>
<evidence type="ECO:0000259" key="11">
    <source>
        <dbReference type="PROSITE" id="PS50110"/>
    </source>
</evidence>
<feature type="domain" description="CCT" evidence="12">
    <location>
        <begin position="590"/>
        <end position="632"/>
    </location>
</feature>
<feature type="domain" description="Response regulatory" evidence="11">
    <location>
        <begin position="26"/>
        <end position="144"/>
    </location>
</feature>
<dbReference type="PROSITE" id="PS50110">
    <property type="entry name" value="RESPONSE_REGULATORY"/>
    <property type="match status" value="1"/>
</dbReference>
<dbReference type="InterPro" id="IPR011006">
    <property type="entry name" value="CheY-like_superfamily"/>
</dbReference>
<evidence type="ECO:0000256" key="5">
    <source>
        <dbReference type="ARBA" id="ARBA00023108"/>
    </source>
</evidence>
<dbReference type="Gene3D" id="3.40.50.2300">
    <property type="match status" value="1"/>
</dbReference>
<evidence type="ECO:0000313" key="13">
    <source>
        <dbReference type="EMBL" id="MCE3216917.1"/>
    </source>
</evidence>
<dbReference type="InterPro" id="IPR001789">
    <property type="entry name" value="Sig_transdc_resp-reg_receiver"/>
</dbReference>
<dbReference type="Proteomes" id="UP000823775">
    <property type="component" value="Unassembled WGS sequence"/>
</dbReference>
<evidence type="ECO:0000256" key="10">
    <source>
        <dbReference type="SAM" id="MobiDB-lite"/>
    </source>
</evidence>
<feature type="compositionally biased region" description="Polar residues" evidence="10">
    <location>
        <begin position="545"/>
        <end position="556"/>
    </location>
</feature>
<reference evidence="13 14" key="1">
    <citation type="journal article" date="2021" name="BMC Genomics">
        <title>Datura genome reveals duplications of psychoactive alkaloid biosynthetic genes and high mutation rate following tissue culture.</title>
        <authorList>
            <person name="Rajewski A."/>
            <person name="Carter-House D."/>
            <person name="Stajich J."/>
            <person name="Litt A."/>
        </authorList>
    </citation>
    <scope>NUCLEOTIDE SEQUENCE [LARGE SCALE GENOMIC DNA]</scope>
    <source>
        <strain evidence="13">AR-01</strain>
    </source>
</reference>
<keyword evidence="5" id="KW-0090">Biological rhythms</keyword>
<proteinExistence type="inferred from homology"/>
<keyword evidence="4" id="KW-0805">Transcription regulation</keyword>
<keyword evidence="3" id="KW-0902">Two-component regulatory system</keyword>
<dbReference type="PANTHER" id="PTHR43874:SF146">
    <property type="entry name" value="TWO-COMPONENT RESPONSE REGULATOR-LIKE APRR9"/>
    <property type="match status" value="1"/>
</dbReference>
<keyword evidence="6" id="KW-0804">Transcription</keyword>
<comment type="similarity">
    <text evidence="2">Belongs to the ARR-like family.</text>
</comment>
<evidence type="ECO:0000313" key="14">
    <source>
        <dbReference type="Proteomes" id="UP000823775"/>
    </source>
</evidence>
<evidence type="ECO:0000256" key="6">
    <source>
        <dbReference type="ARBA" id="ARBA00023163"/>
    </source>
</evidence>
<evidence type="ECO:0000256" key="2">
    <source>
        <dbReference type="ARBA" id="ARBA00010330"/>
    </source>
</evidence>
<feature type="region of interest" description="Disordered" evidence="10">
    <location>
        <begin position="545"/>
        <end position="566"/>
    </location>
</feature>
<protein>
    <submittedName>
        <fullName evidence="13">Uncharacterized protein</fullName>
    </submittedName>
</protein>
<comment type="caution">
    <text evidence="13">The sequence shown here is derived from an EMBL/GenBank/DDBJ whole genome shotgun (WGS) entry which is preliminary data.</text>
</comment>
<evidence type="ECO:0000256" key="4">
    <source>
        <dbReference type="ARBA" id="ARBA00023015"/>
    </source>
</evidence>
<dbReference type="SMART" id="SM00448">
    <property type="entry name" value="REC"/>
    <property type="match status" value="1"/>
</dbReference>
<dbReference type="EMBL" id="JACEIK010015090">
    <property type="protein sequence ID" value="MCE3216917.1"/>
    <property type="molecule type" value="Genomic_DNA"/>
</dbReference>
<evidence type="ECO:0000256" key="7">
    <source>
        <dbReference type="ARBA" id="ARBA00023242"/>
    </source>
</evidence>
<evidence type="ECO:0000256" key="1">
    <source>
        <dbReference type="ARBA" id="ARBA00004123"/>
    </source>
</evidence>
<comment type="caution">
    <text evidence="8">Lacks conserved residue(s) required for the propagation of feature annotation.</text>
</comment>
<dbReference type="Pfam" id="PF00072">
    <property type="entry name" value="Response_reg"/>
    <property type="match status" value="1"/>
</dbReference>
<dbReference type="PROSITE" id="PS51017">
    <property type="entry name" value="CCT"/>
    <property type="match status" value="1"/>
</dbReference>
<evidence type="ECO:0000256" key="8">
    <source>
        <dbReference type="PROSITE-ProRule" id="PRU00169"/>
    </source>
</evidence>
<evidence type="ECO:0000256" key="3">
    <source>
        <dbReference type="ARBA" id="ARBA00023012"/>
    </source>
</evidence>
<organism evidence="13 14">
    <name type="scientific">Datura stramonium</name>
    <name type="common">Jimsonweed</name>
    <name type="synonym">Common thornapple</name>
    <dbReference type="NCBI Taxonomy" id="4076"/>
    <lineage>
        <taxon>Eukaryota</taxon>
        <taxon>Viridiplantae</taxon>
        <taxon>Streptophyta</taxon>
        <taxon>Embryophyta</taxon>
        <taxon>Tracheophyta</taxon>
        <taxon>Spermatophyta</taxon>
        <taxon>Magnoliopsida</taxon>
        <taxon>eudicotyledons</taxon>
        <taxon>Gunneridae</taxon>
        <taxon>Pentapetalae</taxon>
        <taxon>asterids</taxon>
        <taxon>lamiids</taxon>
        <taxon>Solanales</taxon>
        <taxon>Solanaceae</taxon>
        <taxon>Solanoideae</taxon>
        <taxon>Datureae</taxon>
        <taxon>Datura</taxon>
    </lineage>
</organism>
<feature type="region of interest" description="Disordered" evidence="10">
    <location>
        <begin position="454"/>
        <end position="478"/>
    </location>
</feature>
<dbReference type="InterPro" id="IPR010402">
    <property type="entry name" value="CCT_domain"/>
</dbReference>
<keyword evidence="7 9" id="KW-0539">Nucleus</keyword>
<evidence type="ECO:0000256" key="9">
    <source>
        <dbReference type="PROSITE-ProRule" id="PRU00357"/>
    </source>
</evidence>
<dbReference type="Pfam" id="PF06203">
    <property type="entry name" value="CCT"/>
    <property type="match status" value="1"/>
</dbReference>
<comment type="subcellular location">
    <subcellularLocation>
        <location evidence="1 9">Nucleus</location>
    </subcellularLocation>
</comment>
<gene>
    <name evidence="13" type="ORF">HAX54_009370</name>
</gene>